<dbReference type="InterPro" id="IPR044992">
    <property type="entry name" value="ChyE-like"/>
</dbReference>
<dbReference type="AlphaFoldDB" id="X1IVY5"/>
<dbReference type="EMBL" id="BARU01035976">
    <property type="protein sequence ID" value="GAH86591.1"/>
    <property type="molecule type" value="Genomic_DNA"/>
</dbReference>
<proteinExistence type="predicted"/>
<reference evidence="2" key="1">
    <citation type="journal article" date="2014" name="Front. Microbiol.">
        <title>High frequency of phylogenetically diverse reductive dehalogenase-homologous genes in deep subseafloor sedimentary metagenomes.</title>
        <authorList>
            <person name="Kawai M."/>
            <person name="Futagami T."/>
            <person name="Toyoda A."/>
            <person name="Takaki Y."/>
            <person name="Nishi S."/>
            <person name="Hori S."/>
            <person name="Arai W."/>
            <person name="Tsubouchi T."/>
            <person name="Morono Y."/>
            <person name="Uchiyama I."/>
            <person name="Ito T."/>
            <person name="Fujiyama A."/>
            <person name="Inagaki F."/>
            <person name="Takami H."/>
        </authorList>
    </citation>
    <scope>NUCLEOTIDE SEQUENCE</scope>
    <source>
        <strain evidence="2">Expedition CK06-06</strain>
    </source>
</reference>
<evidence type="ECO:0000259" key="1">
    <source>
        <dbReference type="Pfam" id="PF00117"/>
    </source>
</evidence>
<organism evidence="2">
    <name type="scientific">marine sediment metagenome</name>
    <dbReference type="NCBI Taxonomy" id="412755"/>
    <lineage>
        <taxon>unclassified sequences</taxon>
        <taxon>metagenomes</taxon>
        <taxon>ecological metagenomes</taxon>
    </lineage>
</organism>
<name>X1IVY5_9ZZZZ</name>
<dbReference type="SUPFAM" id="SSF52317">
    <property type="entry name" value="Class I glutamine amidotransferase-like"/>
    <property type="match status" value="1"/>
</dbReference>
<dbReference type="PROSITE" id="PS51273">
    <property type="entry name" value="GATASE_TYPE_1"/>
    <property type="match status" value="1"/>
</dbReference>
<accession>X1IVY5</accession>
<dbReference type="Gene3D" id="3.40.50.880">
    <property type="match status" value="1"/>
</dbReference>
<gene>
    <name evidence="2" type="ORF">S03H2_56258</name>
</gene>
<dbReference type="CDD" id="cd03128">
    <property type="entry name" value="GAT_1"/>
    <property type="match status" value="1"/>
</dbReference>
<dbReference type="Pfam" id="PF00117">
    <property type="entry name" value="GATase"/>
    <property type="match status" value="1"/>
</dbReference>
<dbReference type="PANTHER" id="PTHR42695:SF5">
    <property type="entry name" value="GLUTAMINE AMIDOTRANSFERASE YLR126C-RELATED"/>
    <property type="match status" value="1"/>
</dbReference>
<protein>
    <recommendedName>
        <fullName evidence="1">Glutamine amidotransferase domain-containing protein</fullName>
    </recommendedName>
</protein>
<dbReference type="PANTHER" id="PTHR42695">
    <property type="entry name" value="GLUTAMINE AMIDOTRANSFERASE YLR126C-RELATED"/>
    <property type="match status" value="1"/>
</dbReference>
<dbReference type="InterPro" id="IPR017926">
    <property type="entry name" value="GATASE"/>
</dbReference>
<evidence type="ECO:0000313" key="2">
    <source>
        <dbReference type="EMBL" id="GAH86591.1"/>
    </source>
</evidence>
<dbReference type="GO" id="GO:0005829">
    <property type="term" value="C:cytosol"/>
    <property type="evidence" value="ECO:0007669"/>
    <property type="project" value="TreeGrafter"/>
</dbReference>
<feature type="non-terminal residue" evidence="2">
    <location>
        <position position="1"/>
    </location>
</feature>
<feature type="domain" description="Glutamine amidotransferase" evidence="1">
    <location>
        <begin position="16"/>
        <end position="134"/>
    </location>
</feature>
<comment type="caution">
    <text evidence="2">The sequence shown here is derived from an EMBL/GenBank/DDBJ whole genome shotgun (WGS) entry which is preliminary data.</text>
</comment>
<dbReference type="InterPro" id="IPR029062">
    <property type="entry name" value="Class_I_gatase-like"/>
</dbReference>
<sequence>AESGVFEAYTNEADFLRRTEKPVLGICFGHQLLCMAYGEEISTYDEPLEGFYMVHHVADDELFEGLGERFLVTQSHQEYIKEVPYDFNKLAESPNCPVEMIKHNVLPKYGLQCHPERFDDKHPAGIALLENFFKLASWYTK</sequence>